<proteinExistence type="predicted"/>
<organism evidence="2 3">
    <name type="scientific">Granulicella aggregans</name>
    <dbReference type="NCBI Taxonomy" id="474949"/>
    <lineage>
        <taxon>Bacteria</taxon>
        <taxon>Pseudomonadati</taxon>
        <taxon>Acidobacteriota</taxon>
        <taxon>Terriglobia</taxon>
        <taxon>Terriglobales</taxon>
        <taxon>Acidobacteriaceae</taxon>
        <taxon>Granulicella</taxon>
    </lineage>
</organism>
<keyword evidence="1" id="KW-0472">Membrane</keyword>
<evidence type="ECO:0000313" key="3">
    <source>
        <dbReference type="Proteomes" id="UP000540989"/>
    </source>
</evidence>
<evidence type="ECO:0000256" key="1">
    <source>
        <dbReference type="SAM" id="Phobius"/>
    </source>
</evidence>
<gene>
    <name evidence="2" type="ORF">HDF16_003965</name>
</gene>
<evidence type="ECO:0000313" key="2">
    <source>
        <dbReference type="EMBL" id="MBB5059242.1"/>
    </source>
</evidence>
<keyword evidence="1" id="KW-0812">Transmembrane</keyword>
<sequence length="88" mass="9478">MTDYRVAPGEAQEDQVTAAIEKFTSQVPSSVYLAAALASMAVSVSFKAQKKTDMALFIGQWAAPFLILGLYNKMVKQHGSDAAINKPL</sequence>
<dbReference type="AlphaFoldDB" id="A0A7W7ZG73"/>
<dbReference type="EMBL" id="JACHIP010000005">
    <property type="protein sequence ID" value="MBB5059242.1"/>
    <property type="molecule type" value="Genomic_DNA"/>
</dbReference>
<keyword evidence="1" id="KW-1133">Transmembrane helix</keyword>
<keyword evidence="3" id="KW-1185">Reference proteome</keyword>
<comment type="caution">
    <text evidence="2">The sequence shown here is derived from an EMBL/GenBank/DDBJ whole genome shotgun (WGS) entry which is preliminary data.</text>
</comment>
<name>A0A7W7ZG73_9BACT</name>
<reference evidence="2 3" key="1">
    <citation type="submission" date="2020-08" db="EMBL/GenBank/DDBJ databases">
        <title>Genomic Encyclopedia of Type Strains, Phase IV (KMG-V): Genome sequencing to study the core and pangenomes of soil and plant-associated prokaryotes.</title>
        <authorList>
            <person name="Whitman W."/>
        </authorList>
    </citation>
    <scope>NUCLEOTIDE SEQUENCE [LARGE SCALE GENOMIC DNA]</scope>
    <source>
        <strain evidence="2 3">M8UP14</strain>
    </source>
</reference>
<dbReference type="Proteomes" id="UP000540989">
    <property type="component" value="Unassembled WGS sequence"/>
</dbReference>
<accession>A0A7W7ZG73</accession>
<protein>
    <submittedName>
        <fullName evidence="2">Uncharacterized protein</fullName>
    </submittedName>
</protein>
<feature type="transmembrane region" description="Helical" evidence="1">
    <location>
        <begin position="54"/>
        <end position="71"/>
    </location>
</feature>
<dbReference type="RefSeq" id="WP_184220345.1">
    <property type="nucleotide sequence ID" value="NZ_JACHIP010000005.1"/>
</dbReference>